<keyword evidence="2" id="KW-1185">Reference proteome</keyword>
<feature type="compositionally biased region" description="Basic residues" evidence="1">
    <location>
        <begin position="24"/>
        <end position="35"/>
    </location>
</feature>
<name>A0A0N5AH80_9BILA</name>
<feature type="region of interest" description="Disordered" evidence="1">
    <location>
        <begin position="1"/>
        <end position="48"/>
    </location>
</feature>
<feature type="compositionally biased region" description="Basic and acidic residues" evidence="1">
    <location>
        <begin position="12"/>
        <end position="21"/>
    </location>
</feature>
<proteinExistence type="predicted"/>
<sequence length="48" mass="5331">MGVCVKEKKQKKTEGVRRELSRGNAKHRPKHHRLRSSSSSSPSSALSS</sequence>
<dbReference type="Proteomes" id="UP000046393">
    <property type="component" value="Unplaced"/>
</dbReference>
<feature type="compositionally biased region" description="Low complexity" evidence="1">
    <location>
        <begin position="36"/>
        <end position="48"/>
    </location>
</feature>
<dbReference type="AlphaFoldDB" id="A0A0N5AH80"/>
<evidence type="ECO:0000256" key="1">
    <source>
        <dbReference type="SAM" id="MobiDB-lite"/>
    </source>
</evidence>
<evidence type="ECO:0000313" key="3">
    <source>
        <dbReference type="WBParaSite" id="SMUV_0000372401-mRNA-1"/>
    </source>
</evidence>
<reference evidence="3" key="1">
    <citation type="submission" date="2017-02" db="UniProtKB">
        <authorList>
            <consortium name="WormBaseParasite"/>
        </authorList>
    </citation>
    <scope>IDENTIFICATION</scope>
</reference>
<accession>A0A0N5AH80</accession>
<evidence type="ECO:0000313" key="2">
    <source>
        <dbReference type="Proteomes" id="UP000046393"/>
    </source>
</evidence>
<organism evidence="2 3">
    <name type="scientific">Syphacia muris</name>
    <dbReference type="NCBI Taxonomy" id="451379"/>
    <lineage>
        <taxon>Eukaryota</taxon>
        <taxon>Metazoa</taxon>
        <taxon>Ecdysozoa</taxon>
        <taxon>Nematoda</taxon>
        <taxon>Chromadorea</taxon>
        <taxon>Rhabditida</taxon>
        <taxon>Spirurina</taxon>
        <taxon>Oxyuridomorpha</taxon>
        <taxon>Oxyuroidea</taxon>
        <taxon>Oxyuridae</taxon>
        <taxon>Syphacia</taxon>
    </lineage>
</organism>
<dbReference type="WBParaSite" id="SMUV_0000372401-mRNA-1">
    <property type="protein sequence ID" value="SMUV_0000372401-mRNA-1"/>
    <property type="gene ID" value="SMUV_0000372401"/>
</dbReference>
<protein>
    <submittedName>
        <fullName evidence="3">Uncharacterized protein</fullName>
    </submittedName>
</protein>